<dbReference type="AlphaFoldDB" id="A0A1Y5RG39"/>
<dbReference type="Proteomes" id="UP000193307">
    <property type="component" value="Unassembled WGS sequence"/>
</dbReference>
<sequence>MADVDQLNSNPESALYDALNDTRTGMLGLKGSEQHMQPMTHFADQDAGKIRFVTARDTDLAQALTVNLTVKQAARFTVVSKGQDFHACIDGTLEQVVDPQTLKDLWSPVLGAWFDGGPEDPDVVLLEFTPTEAAMWASTGNPLRFGYEIAKANMNDDAKPDLGSHVVHTFAPAKLAHSAA</sequence>
<dbReference type="SUPFAM" id="SSF50475">
    <property type="entry name" value="FMN-binding split barrel"/>
    <property type="match status" value="1"/>
</dbReference>
<dbReference type="PANTHER" id="PTHR34818">
    <property type="entry name" value="PROTEIN BLI-3"/>
    <property type="match status" value="1"/>
</dbReference>
<organism evidence="2 3">
    <name type="scientific">Pacificibacter marinus</name>
    <dbReference type="NCBI Taxonomy" id="658057"/>
    <lineage>
        <taxon>Bacteria</taxon>
        <taxon>Pseudomonadati</taxon>
        <taxon>Pseudomonadota</taxon>
        <taxon>Alphaproteobacteria</taxon>
        <taxon>Rhodobacterales</taxon>
        <taxon>Roseobacteraceae</taxon>
        <taxon>Pacificibacter</taxon>
    </lineage>
</organism>
<evidence type="ECO:0000259" key="1">
    <source>
        <dbReference type="Pfam" id="PF16242"/>
    </source>
</evidence>
<dbReference type="InterPro" id="IPR052917">
    <property type="entry name" value="Stress-Dev_Protein"/>
</dbReference>
<evidence type="ECO:0000313" key="2">
    <source>
        <dbReference type="EMBL" id="SLN16720.1"/>
    </source>
</evidence>
<dbReference type="STRING" id="658057.SAMN04488032_101278"/>
<evidence type="ECO:0000313" key="3">
    <source>
        <dbReference type="Proteomes" id="UP000193307"/>
    </source>
</evidence>
<name>A0A1Y5RG39_9RHOB</name>
<protein>
    <recommendedName>
        <fullName evidence="1">General stress protein FMN-binding split barrel domain-containing protein</fullName>
    </recommendedName>
</protein>
<dbReference type="RefSeq" id="WP_170842080.1">
    <property type="nucleotide sequence ID" value="NZ_FNZV01000001.1"/>
</dbReference>
<dbReference type="Pfam" id="PF16242">
    <property type="entry name" value="Pyrid_ox_like"/>
    <property type="match status" value="1"/>
</dbReference>
<gene>
    <name evidence="2" type="ORF">PAM7971_00372</name>
</gene>
<accession>A0A1Y5RG39</accession>
<reference evidence="2 3" key="1">
    <citation type="submission" date="2017-03" db="EMBL/GenBank/DDBJ databases">
        <authorList>
            <person name="Afonso C.L."/>
            <person name="Miller P.J."/>
            <person name="Scott M.A."/>
            <person name="Spackman E."/>
            <person name="Goraichik I."/>
            <person name="Dimitrov K.M."/>
            <person name="Suarez D.L."/>
            <person name="Swayne D.E."/>
        </authorList>
    </citation>
    <scope>NUCLEOTIDE SEQUENCE [LARGE SCALE GENOMIC DNA]</scope>
    <source>
        <strain evidence="2 3">CECT 7971</strain>
    </source>
</reference>
<dbReference type="InterPro" id="IPR012349">
    <property type="entry name" value="Split_barrel_FMN-bd"/>
</dbReference>
<proteinExistence type="predicted"/>
<dbReference type="Gene3D" id="2.30.110.10">
    <property type="entry name" value="Electron Transport, Fmn-binding Protein, Chain A"/>
    <property type="match status" value="1"/>
</dbReference>
<dbReference type="EMBL" id="FWFW01000001">
    <property type="protein sequence ID" value="SLN16720.1"/>
    <property type="molecule type" value="Genomic_DNA"/>
</dbReference>
<keyword evidence="3" id="KW-1185">Reference proteome</keyword>
<feature type="domain" description="General stress protein FMN-binding split barrel" evidence="1">
    <location>
        <begin position="13"/>
        <end position="157"/>
    </location>
</feature>
<dbReference type="InterPro" id="IPR038725">
    <property type="entry name" value="YdaG_split_barrel_FMN-bd"/>
</dbReference>
<dbReference type="PANTHER" id="PTHR34818:SF1">
    <property type="entry name" value="PROTEIN BLI-3"/>
    <property type="match status" value="1"/>
</dbReference>